<keyword evidence="1" id="KW-0472">Membrane</keyword>
<feature type="transmembrane region" description="Helical" evidence="1">
    <location>
        <begin position="21"/>
        <end position="42"/>
    </location>
</feature>
<name>M2VZ72_GALSU</name>
<protein>
    <submittedName>
        <fullName evidence="2">Uncharacterized protein</fullName>
    </submittedName>
</protein>
<dbReference type="Proteomes" id="UP000030680">
    <property type="component" value="Unassembled WGS sequence"/>
</dbReference>
<accession>M2VZ72</accession>
<feature type="transmembrane region" description="Helical" evidence="1">
    <location>
        <begin position="48"/>
        <end position="65"/>
    </location>
</feature>
<dbReference type="KEGG" id="gsl:Gasu_38360"/>
<keyword evidence="1" id="KW-0812">Transmembrane</keyword>
<sequence length="82" mass="9959">MYKYINYLRQGGSSLKRFKAIVVMLLLLLAHIFQDSPFFFTLPRGDERFLFFHYFYVYILFFSLGDEIDLIHLKEQDLYQFG</sequence>
<dbReference type="RefSeq" id="XP_005705146.1">
    <property type="nucleotide sequence ID" value="XM_005705089.1"/>
</dbReference>
<evidence type="ECO:0000313" key="2">
    <source>
        <dbReference type="EMBL" id="EME28626.1"/>
    </source>
</evidence>
<dbReference type="EMBL" id="KB454517">
    <property type="protein sequence ID" value="EME28626.1"/>
    <property type="molecule type" value="Genomic_DNA"/>
</dbReference>
<evidence type="ECO:0000313" key="3">
    <source>
        <dbReference type="Proteomes" id="UP000030680"/>
    </source>
</evidence>
<keyword evidence="3" id="KW-1185">Reference proteome</keyword>
<dbReference type="AlphaFoldDB" id="M2VZ72"/>
<proteinExistence type="predicted"/>
<evidence type="ECO:0000256" key="1">
    <source>
        <dbReference type="SAM" id="Phobius"/>
    </source>
</evidence>
<dbReference type="Gramene" id="EME28626">
    <property type="protein sequence ID" value="EME28626"/>
    <property type="gene ID" value="Gasu_38360"/>
</dbReference>
<reference evidence="3" key="1">
    <citation type="journal article" date="2013" name="Science">
        <title>Gene transfer from bacteria and archaea facilitated evolution of an extremophilic eukaryote.</title>
        <authorList>
            <person name="Schonknecht G."/>
            <person name="Chen W.H."/>
            <person name="Ternes C.M."/>
            <person name="Barbier G.G."/>
            <person name="Shrestha R.P."/>
            <person name="Stanke M."/>
            <person name="Brautigam A."/>
            <person name="Baker B.J."/>
            <person name="Banfield J.F."/>
            <person name="Garavito R.M."/>
            <person name="Carr K."/>
            <person name="Wilkerson C."/>
            <person name="Rensing S.A."/>
            <person name="Gagneul D."/>
            <person name="Dickenson N.E."/>
            <person name="Oesterhelt C."/>
            <person name="Lercher M.J."/>
            <person name="Weber A.P."/>
        </authorList>
    </citation>
    <scope>NUCLEOTIDE SEQUENCE [LARGE SCALE GENOMIC DNA]</scope>
    <source>
        <strain evidence="3">074W</strain>
    </source>
</reference>
<dbReference type="GeneID" id="17087487"/>
<organism evidence="2 3">
    <name type="scientific">Galdieria sulphuraria</name>
    <name type="common">Red alga</name>
    <dbReference type="NCBI Taxonomy" id="130081"/>
    <lineage>
        <taxon>Eukaryota</taxon>
        <taxon>Rhodophyta</taxon>
        <taxon>Bangiophyceae</taxon>
        <taxon>Galdieriales</taxon>
        <taxon>Galdieriaceae</taxon>
        <taxon>Galdieria</taxon>
    </lineage>
</organism>
<gene>
    <name evidence="2" type="ORF">Gasu_38360</name>
</gene>
<keyword evidence="1" id="KW-1133">Transmembrane helix</keyword>